<feature type="region of interest" description="Disordered" evidence="2">
    <location>
        <begin position="156"/>
        <end position="221"/>
    </location>
</feature>
<evidence type="ECO:0000256" key="2">
    <source>
        <dbReference type="SAM" id="MobiDB-lite"/>
    </source>
</evidence>
<evidence type="ECO:0000259" key="3">
    <source>
        <dbReference type="PROSITE" id="PS50001"/>
    </source>
</evidence>
<keyword evidence="6" id="KW-1185">Reference proteome</keyword>
<feature type="domain" description="SH2" evidence="3">
    <location>
        <begin position="12"/>
        <end position="110"/>
    </location>
</feature>
<dbReference type="Pfam" id="PF00017">
    <property type="entry name" value="SH2"/>
    <property type="match status" value="1"/>
</dbReference>
<accession>A0AAV4BWJ0</accession>
<proteinExistence type="predicted"/>
<feature type="domain" description="WW" evidence="4">
    <location>
        <begin position="302"/>
        <end position="339"/>
    </location>
</feature>
<dbReference type="EMBL" id="BLXT01005502">
    <property type="protein sequence ID" value="GFO23188.1"/>
    <property type="molecule type" value="Genomic_DNA"/>
</dbReference>
<feature type="compositionally biased region" description="Polar residues" evidence="2">
    <location>
        <begin position="157"/>
        <end position="167"/>
    </location>
</feature>
<dbReference type="InterPro" id="IPR036860">
    <property type="entry name" value="SH2_dom_sf"/>
</dbReference>
<feature type="compositionally biased region" description="Basic and acidic residues" evidence="2">
    <location>
        <begin position="177"/>
        <end position="187"/>
    </location>
</feature>
<sequence>MASLQAIPFTIRYPDEIQNLPMFLEITKYEAETIVRNFSQGEGTYIFRPSSNGDDTYFSITLSVSSQLTVRHLRVNIKKDAMTNAGKPMYYITKSREFASLMDFLLYYHQFPICCEQNVNVRLLRGLGFVPSGRDGGRNSRSCSSLFKIKSLEKQHSSSTGNLQNHSWDSRYLTPSDGDRRSMESKHNVRFGKNGRLRSTPDILPSLEQRQPRPVPRSASVCQGASSFTSQDCRYTNSGAICKKKMEDPKFRPRLPIPGHAREDDYVATYFEVDPNKNFFQETYAFLKETELCECGLRVVDSSLPLGWAVHKFSDEPTGTSKIFFQQGEKHTSWNMPAEIVPLLSSTQVKFICELCQDCGSQIPACLLSLDGVPADGCHGKDSRTSAKFYLSSPSASQDNCTLVSSSTQNSEGLDDSNGDRYETPASLLVPQFDRAATATSSATEPPSSPVIPSLPEDPAPAEKSSEESAGVEPKQEKSSGSSNQHVRAAEVQSACGALRRDSFNSIPVVNVQTRSGPPSSTARSMDSSRHS</sequence>
<gene>
    <name evidence="5" type="ORF">PoB_004969300</name>
</gene>
<dbReference type="Gene3D" id="3.30.505.10">
    <property type="entry name" value="SH2 domain"/>
    <property type="match status" value="1"/>
</dbReference>
<dbReference type="SUPFAM" id="SSF55550">
    <property type="entry name" value="SH2 domain"/>
    <property type="match status" value="1"/>
</dbReference>
<dbReference type="SMART" id="SM00252">
    <property type="entry name" value="SH2"/>
    <property type="match status" value="1"/>
</dbReference>
<evidence type="ECO:0000313" key="5">
    <source>
        <dbReference type="EMBL" id="GFO23188.1"/>
    </source>
</evidence>
<comment type="caution">
    <text evidence="5">The sequence shown here is derived from an EMBL/GenBank/DDBJ whole genome shotgun (WGS) entry which is preliminary data.</text>
</comment>
<protein>
    <recommendedName>
        <fullName evidence="7">SH2 domain-containing protein</fullName>
    </recommendedName>
</protein>
<feature type="compositionally biased region" description="Low complexity" evidence="2">
    <location>
        <begin position="436"/>
        <end position="446"/>
    </location>
</feature>
<keyword evidence="1" id="KW-0727">SH2 domain</keyword>
<evidence type="ECO:0000256" key="1">
    <source>
        <dbReference type="PROSITE-ProRule" id="PRU00191"/>
    </source>
</evidence>
<dbReference type="PROSITE" id="PS50020">
    <property type="entry name" value="WW_DOMAIN_2"/>
    <property type="match status" value="1"/>
</dbReference>
<feature type="region of interest" description="Disordered" evidence="2">
    <location>
        <begin position="393"/>
        <end position="424"/>
    </location>
</feature>
<evidence type="ECO:0000313" key="6">
    <source>
        <dbReference type="Proteomes" id="UP000735302"/>
    </source>
</evidence>
<name>A0AAV4BWJ0_9GAST</name>
<evidence type="ECO:0008006" key="7">
    <source>
        <dbReference type="Google" id="ProtNLM"/>
    </source>
</evidence>
<organism evidence="5 6">
    <name type="scientific">Plakobranchus ocellatus</name>
    <dbReference type="NCBI Taxonomy" id="259542"/>
    <lineage>
        <taxon>Eukaryota</taxon>
        <taxon>Metazoa</taxon>
        <taxon>Spiralia</taxon>
        <taxon>Lophotrochozoa</taxon>
        <taxon>Mollusca</taxon>
        <taxon>Gastropoda</taxon>
        <taxon>Heterobranchia</taxon>
        <taxon>Euthyneura</taxon>
        <taxon>Panpulmonata</taxon>
        <taxon>Sacoglossa</taxon>
        <taxon>Placobranchoidea</taxon>
        <taxon>Plakobranchidae</taxon>
        <taxon>Plakobranchus</taxon>
    </lineage>
</organism>
<dbReference type="InterPro" id="IPR001202">
    <property type="entry name" value="WW_dom"/>
</dbReference>
<feature type="region of interest" description="Disordered" evidence="2">
    <location>
        <begin position="436"/>
        <end position="532"/>
    </location>
</feature>
<dbReference type="AlphaFoldDB" id="A0AAV4BWJ0"/>
<dbReference type="CDD" id="cd00173">
    <property type="entry name" value="SH2"/>
    <property type="match status" value="1"/>
</dbReference>
<dbReference type="InterPro" id="IPR000980">
    <property type="entry name" value="SH2"/>
</dbReference>
<dbReference type="PROSITE" id="PS50001">
    <property type="entry name" value="SH2"/>
    <property type="match status" value="1"/>
</dbReference>
<dbReference type="Proteomes" id="UP000735302">
    <property type="component" value="Unassembled WGS sequence"/>
</dbReference>
<feature type="compositionally biased region" description="Polar residues" evidence="2">
    <location>
        <begin position="504"/>
        <end position="526"/>
    </location>
</feature>
<evidence type="ECO:0000259" key="4">
    <source>
        <dbReference type="PROSITE" id="PS50020"/>
    </source>
</evidence>
<feature type="compositionally biased region" description="Polar residues" evidence="2">
    <location>
        <begin position="393"/>
        <end position="412"/>
    </location>
</feature>
<reference evidence="5 6" key="1">
    <citation type="journal article" date="2021" name="Elife">
        <title>Chloroplast acquisition without the gene transfer in kleptoplastic sea slugs, Plakobranchus ocellatus.</title>
        <authorList>
            <person name="Maeda T."/>
            <person name="Takahashi S."/>
            <person name="Yoshida T."/>
            <person name="Shimamura S."/>
            <person name="Takaki Y."/>
            <person name="Nagai Y."/>
            <person name="Toyoda A."/>
            <person name="Suzuki Y."/>
            <person name="Arimoto A."/>
            <person name="Ishii H."/>
            <person name="Satoh N."/>
            <person name="Nishiyama T."/>
            <person name="Hasebe M."/>
            <person name="Maruyama T."/>
            <person name="Minagawa J."/>
            <person name="Obokata J."/>
            <person name="Shigenobu S."/>
        </authorList>
    </citation>
    <scope>NUCLEOTIDE SEQUENCE [LARGE SCALE GENOMIC DNA]</scope>
</reference>